<dbReference type="InterPro" id="IPR006260">
    <property type="entry name" value="TonB/TolA_C"/>
</dbReference>
<keyword evidence="2" id="KW-0812">Transmembrane</keyword>
<dbReference type="PROSITE" id="PS52015">
    <property type="entry name" value="TONB_CTD"/>
    <property type="match status" value="1"/>
</dbReference>
<evidence type="ECO:0000313" key="9">
    <source>
        <dbReference type="Proteomes" id="UP000321927"/>
    </source>
</evidence>
<evidence type="ECO:0000256" key="4">
    <source>
        <dbReference type="ARBA" id="ARBA00023136"/>
    </source>
</evidence>
<dbReference type="Pfam" id="PF03544">
    <property type="entry name" value="TonB_C"/>
    <property type="match status" value="1"/>
</dbReference>
<dbReference type="EMBL" id="QKZU01000002">
    <property type="protein sequence ID" value="PZX60476.1"/>
    <property type="molecule type" value="Genomic_DNA"/>
</dbReference>
<evidence type="ECO:0000313" key="7">
    <source>
        <dbReference type="EMBL" id="TXD78280.1"/>
    </source>
</evidence>
<evidence type="ECO:0000256" key="2">
    <source>
        <dbReference type="ARBA" id="ARBA00022692"/>
    </source>
</evidence>
<dbReference type="Proteomes" id="UP000321927">
    <property type="component" value="Unassembled WGS sequence"/>
</dbReference>
<proteinExistence type="predicted"/>
<comment type="subcellular location">
    <subcellularLocation>
        <location evidence="1">Membrane</location>
        <topology evidence="1">Single-pass membrane protein</topology>
    </subcellularLocation>
</comment>
<accession>A0A2W7RNC4</accession>
<keyword evidence="3" id="KW-1133">Transmembrane helix</keyword>
<dbReference type="GO" id="GO:0055085">
    <property type="term" value="P:transmembrane transport"/>
    <property type="evidence" value="ECO:0007669"/>
    <property type="project" value="InterPro"/>
</dbReference>
<dbReference type="Proteomes" id="UP000249115">
    <property type="component" value="Unassembled WGS sequence"/>
</dbReference>
<evidence type="ECO:0000256" key="3">
    <source>
        <dbReference type="ARBA" id="ARBA00022989"/>
    </source>
</evidence>
<dbReference type="EMBL" id="VORV01000005">
    <property type="protein sequence ID" value="TXD78280.1"/>
    <property type="molecule type" value="Genomic_DNA"/>
</dbReference>
<dbReference type="NCBIfam" id="TIGR01352">
    <property type="entry name" value="tonB_Cterm"/>
    <property type="match status" value="1"/>
</dbReference>
<gene>
    <name evidence="7" type="ORF">ESW18_09605</name>
    <name evidence="6" type="ORF">LV84_00755</name>
</gene>
<keyword evidence="9" id="KW-1185">Reference proteome</keyword>
<dbReference type="SUPFAM" id="SSF74653">
    <property type="entry name" value="TolA/TonB C-terminal domain"/>
    <property type="match status" value="1"/>
</dbReference>
<evidence type="ECO:0000259" key="5">
    <source>
        <dbReference type="PROSITE" id="PS52015"/>
    </source>
</evidence>
<reference evidence="6 8" key="1">
    <citation type="submission" date="2018-06" db="EMBL/GenBank/DDBJ databases">
        <title>Genomic Encyclopedia of Archaeal and Bacterial Type Strains, Phase II (KMG-II): from individual species to whole genera.</title>
        <authorList>
            <person name="Goeker M."/>
        </authorList>
    </citation>
    <scope>NUCLEOTIDE SEQUENCE [LARGE SCALE GENOMIC DNA]</scope>
    <source>
        <strain evidence="6 8">DSM 22686</strain>
    </source>
</reference>
<comment type="caution">
    <text evidence="6">The sequence shown here is derived from an EMBL/GenBank/DDBJ whole genome shotgun (WGS) entry which is preliminary data.</text>
</comment>
<evidence type="ECO:0000313" key="8">
    <source>
        <dbReference type="Proteomes" id="UP000249115"/>
    </source>
</evidence>
<evidence type="ECO:0000313" key="6">
    <source>
        <dbReference type="EMBL" id="PZX60476.1"/>
    </source>
</evidence>
<dbReference type="Gene3D" id="3.30.1150.10">
    <property type="match status" value="1"/>
</dbReference>
<dbReference type="InterPro" id="IPR037682">
    <property type="entry name" value="TonB_C"/>
</dbReference>
<sequence length="254" mass="29238">MVFKCKILISLFFYTSLVTECLIAQERVIIKLDGGMTPVLNENFGTHKYNQILTTGKDSSSISKIYDLKNRLYSQTTEKYNEELGYNEAIISKYDTLQNLISSEIKNVDNGSFVRVFLDEEKVVSRLEYISGQDYKFYLADSETPLIESKKDPMQLQTNYEMSEYHRFLAQNLKYPQQARDRREMGTVILKLDVNEAGEVVEISCLNEDDLYKPLIKEAIRVVEAYNPSFIAPIDMHGNKTTSMVRVPIGFKLS</sequence>
<reference evidence="7 9" key="2">
    <citation type="submission" date="2019-08" db="EMBL/GenBank/DDBJ databases">
        <title>Genome of Algoriphagus ratkowskyi IC026.</title>
        <authorList>
            <person name="Bowman J.P."/>
        </authorList>
    </citation>
    <scope>NUCLEOTIDE SEQUENCE [LARGE SCALE GENOMIC DNA]</scope>
    <source>
        <strain evidence="7 9">IC026</strain>
    </source>
</reference>
<dbReference type="GO" id="GO:0016020">
    <property type="term" value="C:membrane"/>
    <property type="evidence" value="ECO:0007669"/>
    <property type="project" value="UniProtKB-SubCell"/>
</dbReference>
<feature type="domain" description="TonB C-terminal" evidence="5">
    <location>
        <begin position="160"/>
        <end position="254"/>
    </location>
</feature>
<dbReference type="AlphaFoldDB" id="A0A2W7RNC4"/>
<protein>
    <submittedName>
        <fullName evidence="6">TonB family protein</fullName>
    </submittedName>
</protein>
<keyword evidence="4" id="KW-0472">Membrane</keyword>
<name>A0A2W7RNC4_9BACT</name>
<organism evidence="6 8">
    <name type="scientific">Algoriphagus ratkowskyi</name>
    <dbReference type="NCBI Taxonomy" id="57028"/>
    <lineage>
        <taxon>Bacteria</taxon>
        <taxon>Pseudomonadati</taxon>
        <taxon>Bacteroidota</taxon>
        <taxon>Cytophagia</taxon>
        <taxon>Cytophagales</taxon>
        <taxon>Cyclobacteriaceae</taxon>
        <taxon>Algoriphagus</taxon>
    </lineage>
</organism>
<evidence type="ECO:0000256" key="1">
    <source>
        <dbReference type="ARBA" id="ARBA00004167"/>
    </source>
</evidence>